<evidence type="ECO:0000313" key="2">
    <source>
        <dbReference type="EMBL" id="MBR0650570.1"/>
    </source>
</evidence>
<accession>A0ABS5EHZ3</accession>
<reference evidence="3" key="1">
    <citation type="journal article" date="2021" name="Syst. Appl. Microbiol.">
        <title>Roseomonas hellenica sp. nov., isolated from roots of wild-growing Alkanna tinctoria.</title>
        <authorList>
            <person name="Rat A."/>
            <person name="Naranjo H.D."/>
            <person name="Lebbe L."/>
            <person name="Cnockaert M."/>
            <person name="Krigas N."/>
            <person name="Grigoriadou K."/>
            <person name="Maloupa E."/>
            <person name="Willems A."/>
        </authorList>
    </citation>
    <scope>NUCLEOTIDE SEQUENCE [LARGE SCALE GENOMIC DNA]</scope>
    <source>
        <strain evidence="3">LMG 31159</strain>
    </source>
</reference>
<dbReference type="Gene3D" id="2.130.10.130">
    <property type="entry name" value="Integrin alpha, N-terminal"/>
    <property type="match status" value="1"/>
</dbReference>
<protein>
    <submittedName>
        <fullName evidence="2">VCBS repeat-containing protein</fullName>
    </submittedName>
</protein>
<feature type="compositionally biased region" description="Polar residues" evidence="1">
    <location>
        <begin position="218"/>
        <end position="235"/>
    </location>
</feature>
<dbReference type="RefSeq" id="WP_211869242.1">
    <property type="nucleotide sequence ID" value="NZ_JAAEDI010000013.1"/>
</dbReference>
<feature type="region of interest" description="Disordered" evidence="1">
    <location>
        <begin position="212"/>
        <end position="235"/>
    </location>
</feature>
<proteinExistence type="predicted"/>
<dbReference type="SUPFAM" id="SSF69318">
    <property type="entry name" value="Integrin alpha N-terminal domain"/>
    <property type="match status" value="1"/>
</dbReference>
<dbReference type="EMBL" id="JAAEDI010000013">
    <property type="protein sequence ID" value="MBR0650570.1"/>
    <property type="molecule type" value="Genomic_DNA"/>
</dbReference>
<dbReference type="InterPro" id="IPR028994">
    <property type="entry name" value="Integrin_alpha_N"/>
</dbReference>
<evidence type="ECO:0000313" key="3">
    <source>
        <dbReference type="Proteomes" id="UP000698752"/>
    </source>
</evidence>
<keyword evidence="3" id="KW-1185">Reference proteome</keyword>
<gene>
    <name evidence="2" type="ORF">GXW78_12920</name>
</gene>
<evidence type="ECO:0000256" key="1">
    <source>
        <dbReference type="SAM" id="MobiDB-lite"/>
    </source>
</evidence>
<sequence>MGLNTLSESFSLGARSSSSGLTYSLQQSMAETYTIRSVTGGQYRSGTAQQDLVFLQENQSNSDNTDVHFRTFNTGAGTFNGSTVTTVNGVWHYTATADLNGDGYGDLIFLNPEYGSKFDQYTQEPESPPTLTIGVLMGNPGSSTPFAGSSLKTMTIDATGTTQDEVAMTDMDFADFNGDGIVDVIVAGVTAGKPLAEAPSTFNPAPSIMCTPGPTRSDWASVTAPSTSSRSLKCR</sequence>
<organism evidence="2 3">
    <name type="scientific">Neoroseomonas terrae</name>
    <dbReference type="NCBI Taxonomy" id="424799"/>
    <lineage>
        <taxon>Bacteria</taxon>
        <taxon>Pseudomonadati</taxon>
        <taxon>Pseudomonadota</taxon>
        <taxon>Alphaproteobacteria</taxon>
        <taxon>Acetobacterales</taxon>
        <taxon>Acetobacteraceae</taxon>
        <taxon>Neoroseomonas</taxon>
    </lineage>
</organism>
<name>A0ABS5EHZ3_9PROT</name>
<dbReference type="Proteomes" id="UP000698752">
    <property type="component" value="Unassembled WGS sequence"/>
</dbReference>
<comment type="caution">
    <text evidence="2">The sequence shown here is derived from an EMBL/GenBank/DDBJ whole genome shotgun (WGS) entry which is preliminary data.</text>
</comment>